<evidence type="ECO:0008006" key="4">
    <source>
        <dbReference type="Google" id="ProtNLM"/>
    </source>
</evidence>
<keyword evidence="1" id="KW-1133">Transmembrane helix</keyword>
<name>A0A5S4GHB5_9ACTN</name>
<evidence type="ECO:0000313" key="3">
    <source>
        <dbReference type="Proteomes" id="UP000306628"/>
    </source>
</evidence>
<gene>
    <name evidence="2" type="ORF">ETD85_24295</name>
</gene>
<feature type="transmembrane region" description="Helical" evidence="1">
    <location>
        <begin position="33"/>
        <end position="55"/>
    </location>
</feature>
<dbReference type="InterPro" id="IPR011044">
    <property type="entry name" value="Quino_amine_DH_bsu"/>
</dbReference>
<dbReference type="SUPFAM" id="SSF50969">
    <property type="entry name" value="YVTN repeat-like/Quinoprotein amine dehydrogenase"/>
    <property type="match status" value="1"/>
</dbReference>
<sequence length="364" mass="39684">MRTLREDLRALAAQAPGVDLADRAVGRARRRRAARLTAVAVSAVCLITAGTALVIQQVRPPQPPIVLTPPETKALPLPEKGVGPVEHVYQPSCLRPGTNPCEQDEWRIVTRDGGTYAFAPGPGPIAVTVDGRRIAYYSAERQSILVRDLGEGKVWKSPLKQPKEDFDVEFALRLSPSGLRFIVSGWGGRRQPNKLVDIERDTVTELPRGWYPIGVTDGDGPVVLVKPYENSTQVQVLGHDPITIDEFTYDFSALSPDGLTLARLGQDFDRDRRPMIQGDGTIVTFDPVRGGAERRVPISGVPEGLALSRLGGWLNANEVTLLAVPESGRVSHPPMVYAVDVRTGQAREQFALRDGKYVVPGLVQ</sequence>
<keyword evidence="1" id="KW-0472">Membrane</keyword>
<dbReference type="Proteomes" id="UP000306628">
    <property type="component" value="Unassembled WGS sequence"/>
</dbReference>
<keyword evidence="1" id="KW-0812">Transmembrane</keyword>
<dbReference type="OrthoDB" id="3543621at2"/>
<keyword evidence="3" id="KW-1185">Reference proteome</keyword>
<reference evidence="2 3" key="1">
    <citation type="submission" date="2019-05" db="EMBL/GenBank/DDBJ databases">
        <title>Draft genome sequence of Nonomuraea zeae DSM 100528.</title>
        <authorList>
            <person name="Saricaoglu S."/>
            <person name="Isik K."/>
        </authorList>
    </citation>
    <scope>NUCLEOTIDE SEQUENCE [LARGE SCALE GENOMIC DNA]</scope>
    <source>
        <strain evidence="2 3">DSM 100528</strain>
    </source>
</reference>
<dbReference type="InterPro" id="IPR015943">
    <property type="entry name" value="WD40/YVTN_repeat-like_dom_sf"/>
</dbReference>
<dbReference type="RefSeq" id="WP_138692086.1">
    <property type="nucleotide sequence ID" value="NZ_JBHSAZ010000028.1"/>
</dbReference>
<proteinExistence type="predicted"/>
<evidence type="ECO:0000256" key="1">
    <source>
        <dbReference type="SAM" id="Phobius"/>
    </source>
</evidence>
<dbReference type="EMBL" id="VCKX01000076">
    <property type="protein sequence ID" value="TMR31921.1"/>
    <property type="molecule type" value="Genomic_DNA"/>
</dbReference>
<dbReference type="Gene3D" id="2.130.10.10">
    <property type="entry name" value="YVTN repeat-like/Quinoprotein amine dehydrogenase"/>
    <property type="match status" value="1"/>
</dbReference>
<dbReference type="AlphaFoldDB" id="A0A5S4GHB5"/>
<protein>
    <recommendedName>
        <fullName evidence="4">WD40 repeat domain-containing protein</fullName>
    </recommendedName>
</protein>
<comment type="caution">
    <text evidence="2">The sequence shown here is derived from an EMBL/GenBank/DDBJ whole genome shotgun (WGS) entry which is preliminary data.</text>
</comment>
<evidence type="ECO:0000313" key="2">
    <source>
        <dbReference type="EMBL" id="TMR31921.1"/>
    </source>
</evidence>
<organism evidence="2 3">
    <name type="scientific">Nonomuraea zeae</name>
    <dbReference type="NCBI Taxonomy" id="1642303"/>
    <lineage>
        <taxon>Bacteria</taxon>
        <taxon>Bacillati</taxon>
        <taxon>Actinomycetota</taxon>
        <taxon>Actinomycetes</taxon>
        <taxon>Streptosporangiales</taxon>
        <taxon>Streptosporangiaceae</taxon>
        <taxon>Nonomuraea</taxon>
    </lineage>
</organism>
<accession>A0A5S4GHB5</accession>